<keyword evidence="5 6" id="KW-0472">Membrane</keyword>
<comment type="subcellular location">
    <subcellularLocation>
        <location evidence="1 6">Cell membrane</location>
        <topology evidence="1 6">Multi-pass membrane protein</topology>
    </subcellularLocation>
</comment>
<evidence type="ECO:0000256" key="6">
    <source>
        <dbReference type="RuleBase" id="RU366058"/>
    </source>
</evidence>
<feature type="transmembrane region" description="Helical" evidence="6">
    <location>
        <begin position="160"/>
        <end position="180"/>
    </location>
</feature>
<dbReference type="EMBL" id="FODF01000009">
    <property type="protein sequence ID" value="SEN72013.1"/>
    <property type="molecule type" value="Genomic_DNA"/>
</dbReference>
<protein>
    <recommendedName>
        <fullName evidence="6">TVP38/TMEM64 family membrane protein</fullName>
    </recommendedName>
</protein>
<name>A0A1H8ITR3_9FIRM</name>
<dbReference type="GO" id="GO:0005886">
    <property type="term" value="C:plasma membrane"/>
    <property type="evidence" value="ECO:0007669"/>
    <property type="project" value="UniProtKB-SubCell"/>
</dbReference>
<evidence type="ECO:0000259" key="7">
    <source>
        <dbReference type="Pfam" id="PF09335"/>
    </source>
</evidence>
<feature type="transmembrane region" description="Helical" evidence="6">
    <location>
        <begin position="81"/>
        <end position="102"/>
    </location>
</feature>
<feature type="transmembrane region" description="Helical" evidence="6">
    <location>
        <begin position="46"/>
        <end position="69"/>
    </location>
</feature>
<feature type="transmembrane region" description="Helical" evidence="6">
    <location>
        <begin position="130"/>
        <end position="148"/>
    </location>
</feature>
<evidence type="ECO:0000256" key="3">
    <source>
        <dbReference type="ARBA" id="ARBA00022692"/>
    </source>
</evidence>
<dbReference type="InterPro" id="IPR015414">
    <property type="entry name" value="TMEM64"/>
</dbReference>
<keyword evidence="9" id="KW-1185">Reference proteome</keyword>
<evidence type="ECO:0000256" key="1">
    <source>
        <dbReference type="ARBA" id="ARBA00004651"/>
    </source>
</evidence>
<comment type="similarity">
    <text evidence="6">Belongs to the TVP38/TMEM64 family.</text>
</comment>
<dbReference type="PANTHER" id="PTHR12677">
    <property type="entry name" value="GOLGI APPARATUS MEMBRANE PROTEIN TVP38-RELATED"/>
    <property type="match status" value="1"/>
</dbReference>
<dbReference type="AlphaFoldDB" id="A0A1H8ITR3"/>
<organism evidence="8 9">
    <name type="scientific">Peptostreptococcus russellii</name>
    <dbReference type="NCBI Taxonomy" id="215200"/>
    <lineage>
        <taxon>Bacteria</taxon>
        <taxon>Bacillati</taxon>
        <taxon>Bacillota</taxon>
        <taxon>Clostridia</taxon>
        <taxon>Peptostreptococcales</taxon>
        <taxon>Peptostreptococcaceae</taxon>
        <taxon>Peptostreptococcus</taxon>
    </lineage>
</organism>
<keyword evidence="3 6" id="KW-0812">Transmembrane</keyword>
<feature type="transmembrane region" description="Helical" evidence="6">
    <location>
        <begin position="192"/>
        <end position="210"/>
    </location>
</feature>
<proteinExistence type="inferred from homology"/>
<evidence type="ECO:0000256" key="2">
    <source>
        <dbReference type="ARBA" id="ARBA00022475"/>
    </source>
</evidence>
<sequence length="230" mass="25539">MSEKLKKKIIIVVFVVICIVIYKLFLQGVTAQGIRDWVNGFGILAPIAYIGVWAILPIFFFPVPILALAGGLSFGLLEGTILTLIGAMVNSTLMFLLANVLAKDMVTKYLSNKLPAKWWNKFYKAEKKEGFLIVLICRLIPIMPYNVINYVSGLTNIKFGSYFIATLIGITPGTVIFLNVGDKILDVRSPEFIMSIVFVIILTVVSLILGKYVSKISEKKNIDKKTKNGL</sequence>
<dbReference type="OrthoDB" id="9812980at2"/>
<evidence type="ECO:0000313" key="8">
    <source>
        <dbReference type="EMBL" id="SEN72013.1"/>
    </source>
</evidence>
<dbReference type="PANTHER" id="PTHR12677:SF59">
    <property type="entry name" value="GOLGI APPARATUS MEMBRANE PROTEIN TVP38-RELATED"/>
    <property type="match status" value="1"/>
</dbReference>
<dbReference type="InterPro" id="IPR032816">
    <property type="entry name" value="VTT_dom"/>
</dbReference>
<evidence type="ECO:0000256" key="5">
    <source>
        <dbReference type="ARBA" id="ARBA00023136"/>
    </source>
</evidence>
<keyword evidence="4 6" id="KW-1133">Transmembrane helix</keyword>
<evidence type="ECO:0000256" key="4">
    <source>
        <dbReference type="ARBA" id="ARBA00022989"/>
    </source>
</evidence>
<dbReference type="STRING" id="215200.SAMN05216454_10938"/>
<feature type="transmembrane region" description="Helical" evidence="6">
    <location>
        <begin position="9"/>
        <end position="26"/>
    </location>
</feature>
<accession>A0A1H8ITR3</accession>
<evidence type="ECO:0000313" key="9">
    <source>
        <dbReference type="Proteomes" id="UP000199512"/>
    </source>
</evidence>
<reference evidence="8 9" key="1">
    <citation type="submission" date="2016-10" db="EMBL/GenBank/DDBJ databases">
        <authorList>
            <person name="de Groot N.N."/>
        </authorList>
    </citation>
    <scope>NUCLEOTIDE SEQUENCE [LARGE SCALE GENOMIC DNA]</scope>
    <source>
        <strain evidence="8 9">Calf135</strain>
    </source>
</reference>
<gene>
    <name evidence="8" type="ORF">SAMN05216454_10938</name>
</gene>
<dbReference type="RefSeq" id="WP_091975740.1">
    <property type="nucleotide sequence ID" value="NZ_FODF01000009.1"/>
</dbReference>
<dbReference type="Pfam" id="PF09335">
    <property type="entry name" value="VTT_dom"/>
    <property type="match status" value="1"/>
</dbReference>
<feature type="domain" description="VTT" evidence="7">
    <location>
        <begin position="61"/>
        <end position="182"/>
    </location>
</feature>
<keyword evidence="2 6" id="KW-1003">Cell membrane</keyword>
<dbReference type="Proteomes" id="UP000199512">
    <property type="component" value="Unassembled WGS sequence"/>
</dbReference>